<keyword evidence="11 14" id="KW-0255">Endonuclease</keyword>
<evidence type="ECO:0000256" key="15">
    <source>
        <dbReference type="PROSITE-ProRule" id="PRU01319"/>
    </source>
</evidence>
<evidence type="ECO:0000256" key="11">
    <source>
        <dbReference type="ARBA" id="ARBA00022759"/>
    </source>
</evidence>
<keyword evidence="9 14" id="KW-0540">Nuclease</keyword>
<dbReference type="PIRSF" id="PIRSF037748">
    <property type="entry name" value="RnhC"/>
    <property type="match status" value="1"/>
</dbReference>
<dbReference type="Pfam" id="PF11858">
    <property type="entry name" value="DUF3378"/>
    <property type="match status" value="1"/>
</dbReference>
<evidence type="ECO:0000256" key="8">
    <source>
        <dbReference type="ARBA" id="ARBA00022490"/>
    </source>
</evidence>
<comment type="similarity">
    <text evidence="5 14">Belongs to the RNase HII family. RnhC subfamily.</text>
</comment>
<organism evidence="17 18">
    <name type="scientific">Limosilactobacillus ingluviei DSM 15946</name>
    <dbReference type="NCBI Taxonomy" id="1423760"/>
    <lineage>
        <taxon>Bacteria</taxon>
        <taxon>Bacillati</taxon>
        <taxon>Bacillota</taxon>
        <taxon>Bacilli</taxon>
        <taxon>Lactobacillales</taxon>
        <taxon>Lactobacillaceae</taxon>
        <taxon>Limosilactobacillus</taxon>
    </lineage>
</organism>
<dbReference type="PROSITE" id="PS51975">
    <property type="entry name" value="RNASE_H_2"/>
    <property type="match status" value="1"/>
</dbReference>
<dbReference type="InterPro" id="IPR012295">
    <property type="entry name" value="TBP_dom_sf"/>
</dbReference>
<dbReference type="GO" id="GO:0004523">
    <property type="term" value="F:RNA-DNA hybrid ribonuclease activity"/>
    <property type="evidence" value="ECO:0007669"/>
    <property type="project" value="UniProtKB-UniRule"/>
</dbReference>
<feature type="domain" description="RNase H type-2" evidence="16">
    <location>
        <begin position="111"/>
        <end position="325"/>
    </location>
</feature>
<evidence type="ECO:0000313" key="18">
    <source>
        <dbReference type="Proteomes" id="UP000050816"/>
    </source>
</evidence>
<comment type="cofactor">
    <cofactor evidence="2">
        <name>Mg(2+)</name>
        <dbReference type="ChEBI" id="CHEBI:18420"/>
    </cofactor>
</comment>
<comment type="cofactor">
    <cofactor evidence="14 15">
        <name>Mn(2+)</name>
        <dbReference type="ChEBI" id="CHEBI:29035"/>
    </cofactor>
    <cofactor evidence="14 15">
        <name>Mg(2+)</name>
        <dbReference type="ChEBI" id="CHEBI:18420"/>
    </cofactor>
    <text evidence="14 15">Manganese or magnesium. Binds 1 divalent metal ion per monomer in the absence of substrate. May bind a second metal ion after substrate binding.</text>
</comment>
<dbReference type="InterPro" id="IPR004641">
    <property type="entry name" value="RNase_HIII"/>
</dbReference>
<feature type="binding site" evidence="14 15">
    <location>
        <position position="221"/>
    </location>
    <ligand>
        <name>a divalent metal cation</name>
        <dbReference type="ChEBI" id="CHEBI:60240"/>
    </ligand>
</feature>
<name>A0A0R1U784_9LACO</name>
<evidence type="ECO:0000256" key="12">
    <source>
        <dbReference type="ARBA" id="ARBA00022801"/>
    </source>
</evidence>
<keyword evidence="8 14" id="KW-0963">Cytoplasm</keyword>
<evidence type="ECO:0000256" key="2">
    <source>
        <dbReference type="ARBA" id="ARBA00001946"/>
    </source>
</evidence>
<dbReference type="CDD" id="cd06590">
    <property type="entry name" value="RNase_HII_bacteria_HIII_like"/>
    <property type="match status" value="1"/>
</dbReference>
<dbReference type="InterPro" id="IPR001352">
    <property type="entry name" value="RNase_HII/HIII"/>
</dbReference>
<sequence length="325" mass="35268">MAAGIIAHPTRFFCYDKGTYYFERKPTMSVVLKVSAEQLQQMAATYPANRKLPTGAVFASKITNVTITGYKSGKVLFQGKLAEAEAARWGTVTPAPATKTASDLPANFAQLAVLGSDEVGTGSYFGPLTTAAVFVPTEQIEALAQLGVKDSKQLSDPTISQLAKEIAARCPYHVLDLAPHDYNRLINQYNQAQLKALCHNFVLQQVLAKIAPVKPAAILIDQFVQPATYFKYLAGQPTIVKDQVYFKEKGESYHVAVAAASIMARAYSLQTMARLADEAGLSLPIGAGQAVDNVAVKLVQKGLELDHFAKLHFANTKKVYAQLRK</sequence>
<dbReference type="InterPro" id="IPR012337">
    <property type="entry name" value="RNaseH-like_sf"/>
</dbReference>
<evidence type="ECO:0000256" key="6">
    <source>
        <dbReference type="ARBA" id="ARBA00012180"/>
    </source>
</evidence>
<dbReference type="EC" id="3.1.26.4" evidence="6 14"/>
<dbReference type="InterPro" id="IPR036397">
    <property type="entry name" value="RNaseH_sf"/>
</dbReference>
<evidence type="ECO:0000256" key="14">
    <source>
        <dbReference type="HAMAP-Rule" id="MF_00053"/>
    </source>
</evidence>
<evidence type="ECO:0000256" key="3">
    <source>
        <dbReference type="ARBA" id="ARBA00004065"/>
    </source>
</evidence>
<dbReference type="GO" id="GO:0000287">
    <property type="term" value="F:magnesium ion binding"/>
    <property type="evidence" value="ECO:0007669"/>
    <property type="project" value="UniProtKB-UniRule"/>
</dbReference>
<proteinExistence type="inferred from homology"/>
<dbReference type="CDD" id="cd14796">
    <property type="entry name" value="RNAse_HIII_N"/>
    <property type="match status" value="1"/>
</dbReference>
<evidence type="ECO:0000259" key="16">
    <source>
        <dbReference type="PROSITE" id="PS51975"/>
    </source>
</evidence>
<evidence type="ECO:0000256" key="5">
    <source>
        <dbReference type="ARBA" id="ARBA00008378"/>
    </source>
</evidence>
<dbReference type="GO" id="GO:0006298">
    <property type="term" value="P:mismatch repair"/>
    <property type="evidence" value="ECO:0007669"/>
    <property type="project" value="TreeGrafter"/>
</dbReference>
<dbReference type="GO" id="GO:0003723">
    <property type="term" value="F:RNA binding"/>
    <property type="evidence" value="ECO:0007669"/>
    <property type="project" value="UniProtKB-UniRule"/>
</dbReference>
<comment type="function">
    <text evidence="3 14">Endonuclease that specifically degrades the RNA of RNA-DNA hybrids.</text>
</comment>
<accession>A0A0R1U784</accession>
<gene>
    <name evidence="14" type="primary">rnhC</name>
    <name evidence="17" type="ORF">FC43_GL001962</name>
</gene>
<comment type="caution">
    <text evidence="17">The sequence shown here is derived from an EMBL/GenBank/DDBJ whole genome shotgun (WGS) entry which is preliminary data.</text>
</comment>
<comment type="subcellular location">
    <subcellularLocation>
        <location evidence="4 14">Cytoplasm</location>
    </subcellularLocation>
</comment>
<evidence type="ECO:0000256" key="9">
    <source>
        <dbReference type="ARBA" id="ARBA00022722"/>
    </source>
</evidence>
<keyword evidence="12 14" id="KW-0378">Hydrolase</keyword>
<evidence type="ECO:0000256" key="1">
    <source>
        <dbReference type="ARBA" id="ARBA00000077"/>
    </source>
</evidence>
<evidence type="ECO:0000313" key="17">
    <source>
        <dbReference type="EMBL" id="KRL89084.1"/>
    </source>
</evidence>
<comment type="catalytic activity">
    <reaction evidence="1 14 15">
        <text>Endonucleolytic cleavage to 5'-phosphomonoester.</text>
        <dbReference type="EC" id="3.1.26.4"/>
    </reaction>
</comment>
<feature type="binding site" evidence="14 15">
    <location>
        <position position="118"/>
    </location>
    <ligand>
        <name>a divalent metal cation</name>
        <dbReference type="ChEBI" id="CHEBI:60240"/>
    </ligand>
</feature>
<protein>
    <recommendedName>
        <fullName evidence="7 14">Ribonuclease HIII</fullName>
        <shortName evidence="14">RNase HIII</shortName>
        <ecNumber evidence="6 14">3.1.26.4</ecNumber>
    </recommendedName>
</protein>
<dbReference type="GO" id="GO:0043137">
    <property type="term" value="P:DNA replication, removal of RNA primer"/>
    <property type="evidence" value="ECO:0007669"/>
    <property type="project" value="TreeGrafter"/>
</dbReference>
<dbReference type="Pfam" id="PF01351">
    <property type="entry name" value="RNase_HII"/>
    <property type="match status" value="1"/>
</dbReference>
<dbReference type="HAMAP" id="MF_00053">
    <property type="entry name" value="RNase_HIII"/>
    <property type="match status" value="1"/>
</dbReference>
<dbReference type="PANTHER" id="PTHR10954">
    <property type="entry name" value="RIBONUCLEASE H2 SUBUNIT A"/>
    <property type="match status" value="1"/>
</dbReference>
<dbReference type="NCBIfam" id="TIGR00716">
    <property type="entry name" value="rnhC"/>
    <property type="match status" value="1"/>
</dbReference>
<evidence type="ECO:0000256" key="10">
    <source>
        <dbReference type="ARBA" id="ARBA00022723"/>
    </source>
</evidence>
<dbReference type="PANTHER" id="PTHR10954:SF23">
    <property type="entry name" value="RIBONUCLEASE"/>
    <property type="match status" value="1"/>
</dbReference>
<feature type="binding site" evidence="14 15">
    <location>
        <position position="117"/>
    </location>
    <ligand>
        <name>a divalent metal cation</name>
        <dbReference type="ChEBI" id="CHEBI:60240"/>
    </ligand>
</feature>
<dbReference type="PATRIC" id="fig|1423760.3.peg.2051"/>
<evidence type="ECO:0000256" key="7">
    <source>
        <dbReference type="ARBA" id="ARBA00021407"/>
    </source>
</evidence>
<dbReference type="GO" id="GO:0005737">
    <property type="term" value="C:cytoplasm"/>
    <property type="evidence" value="ECO:0007669"/>
    <property type="project" value="UniProtKB-SubCell"/>
</dbReference>
<dbReference type="Proteomes" id="UP000050816">
    <property type="component" value="Unassembled WGS sequence"/>
</dbReference>
<keyword evidence="10 14" id="KW-0479">Metal-binding</keyword>
<reference evidence="17 18" key="1">
    <citation type="journal article" date="2015" name="Genome Announc.">
        <title>Expanding the biotechnology potential of lactobacilli through comparative genomics of 213 strains and associated genera.</title>
        <authorList>
            <person name="Sun Z."/>
            <person name="Harris H.M."/>
            <person name="McCann A."/>
            <person name="Guo C."/>
            <person name="Argimon S."/>
            <person name="Zhang W."/>
            <person name="Yang X."/>
            <person name="Jeffery I.B."/>
            <person name="Cooney J.C."/>
            <person name="Kagawa T.F."/>
            <person name="Liu W."/>
            <person name="Song Y."/>
            <person name="Salvetti E."/>
            <person name="Wrobel A."/>
            <person name="Rasinkangas P."/>
            <person name="Parkhill J."/>
            <person name="Rea M.C."/>
            <person name="O'Sullivan O."/>
            <person name="Ritari J."/>
            <person name="Douillard F.P."/>
            <person name="Paul Ross R."/>
            <person name="Yang R."/>
            <person name="Briner A.E."/>
            <person name="Felis G.E."/>
            <person name="de Vos W.M."/>
            <person name="Barrangou R."/>
            <person name="Klaenhammer T.R."/>
            <person name="Caufield P.W."/>
            <person name="Cui Y."/>
            <person name="Zhang H."/>
            <person name="O'Toole P.W."/>
        </authorList>
    </citation>
    <scope>NUCLEOTIDE SEQUENCE [LARGE SCALE GENOMIC DNA]</scope>
    <source>
        <strain evidence="17 18">DSM 15946</strain>
    </source>
</reference>
<evidence type="ECO:0000256" key="13">
    <source>
        <dbReference type="ARBA" id="ARBA00022842"/>
    </source>
</evidence>
<dbReference type="Gene3D" id="3.30.420.10">
    <property type="entry name" value="Ribonuclease H-like superfamily/Ribonuclease H"/>
    <property type="match status" value="1"/>
</dbReference>
<dbReference type="SUPFAM" id="SSF53098">
    <property type="entry name" value="Ribonuclease H-like"/>
    <property type="match status" value="1"/>
</dbReference>
<dbReference type="InterPro" id="IPR024568">
    <property type="entry name" value="RNase_HIII_N"/>
</dbReference>
<dbReference type="FunFam" id="3.30.420.10:FF:000047">
    <property type="entry name" value="Ribonuclease HIII"/>
    <property type="match status" value="1"/>
</dbReference>
<dbReference type="Gene3D" id="3.30.310.10">
    <property type="entry name" value="TATA-Binding Protein"/>
    <property type="match status" value="1"/>
</dbReference>
<evidence type="ECO:0000256" key="4">
    <source>
        <dbReference type="ARBA" id="ARBA00004496"/>
    </source>
</evidence>
<dbReference type="GO" id="GO:0032299">
    <property type="term" value="C:ribonuclease H2 complex"/>
    <property type="evidence" value="ECO:0007669"/>
    <property type="project" value="TreeGrafter"/>
</dbReference>
<keyword evidence="13 14" id="KW-0460">Magnesium</keyword>
<dbReference type="EMBL" id="AZFK01000055">
    <property type="protein sequence ID" value="KRL89084.1"/>
    <property type="molecule type" value="Genomic_DNA"/>
</dbReference>
<dbReference type="InterPro" id="IPR024567">
    <property type="entry name" value="RNase_HII/HIII_dom"/>
</dbReference>
<dbReference type="AlphaFoldDB" id="A0A0R1U784"/>